<organism evidence="3 4">
    <name type="scientific">Chryseobacterium oleae</name>
    <dbReference type="NCBI Taxonomy" id="491207"/>
    <lineage>
        <taxon>Bacteria</taxon>
        <taxon>Pseudomonadati</taxon>
        <taxon>Bacteroidota</taxon>
        <taxon>Flavobacteriia</taxon>
        <taxon>Flavobacteriales</taxon>
        <taxon>Weeksellaceae</taxon>
        <taxon>Chryseobacterium group</taxon>
        <taxon>Chryseobacterium</taxon>
    </lineage>
</organism>
<evidence type="ECO:0000313" key="4">
    <source>
        <dbReference type="Proteomes" id="UP000198769"/>
    </source>
</evidence>
<protein>
    <submittedName>
        <fullName evidence="3">Uncharacterized protein</fullName>
    </submittedName>
</protein>
<keyword evidence="1" id="KW-1133">Transmembrane helix</keyword>
<feature type="transmembrane region" description="Helical" evidence="1">
    <location>
        <begin position="175"/>
        <end position="193"/>
    </location>
</feature>
<accession>A0A1I4XIN0</accession>
<proteinExistence type="predicted"/>
<feature type="signal peptide" evidence="2">
    <location>
        <begin position="1"/>
        <end position="25"/>
    </location>
</feature>
<gene>
    <name evidence="3" type="ORF">SAMN05421594_1866</name>
</gene>
<dbReference type="EMBL" id="FOVD01000002">
    <property type="protein sequence ID" value="SFN25456.1"/>
    <property type="molecule type" value="Genomic_DNA"/>
</dbReference>
<keyword evidence="1" id="KW-0472">Membrane</keyword>
<name>A0A1I4XIN0_CHROL</name>
<reference evidence="4" key="1">
    <citation type="submission" date="2016-10" db="EMBL/GenBank/DDBJ databases">
        <authorList>
            <person name="Varghese N."/>
            <person name="Submissions S."/>
        </authorList>
    </citation>
    <scope>NUCLEOTIDE SEQUENCE [LARGE SCALE GENOMIC DNA]</scope>
    <source>
        <strain evidence="4">DSM 25575</strain>
    </source>
</reference>
<sequence length="232" mass="25129">MPEKLTIMKKFFTLLCIGASLAAYSQISIPETSPKGTITTQNGMTIQYKDLKFIKGKVTYKNVQNGAEEFLYENSVKAVQEASPNEIEKIPTETPVATVSEPKQENPKLTEKYDIKNYLLQKQDSGYMKGRTVNNLGTAFVVGGAACFVVGGVLNLSKASDTNVRNGEPKNGSPVPLIIGLIGMGVGVTLKLAGHSKMKDAINNYRNTAASKFTPSYYVVNNGNGVGLMMKF</sequence>
<dbReference type="AlphaFoldDB" id="A0A1I4XIN0"/>
<keyword evidence="4" id="KW-1185">Reference proteome</keyword>
<evidence type="ECO:0000313" key="3">
    <source>
        <dbReference type="EMBL" id="SFN25456.1"/>
    </source>
</evidence>
<keyword evidence="2" id="KW-0732">Signal</keyword>
<evidence type="ECO:0000256" key="1">
    <source>
        <dbReference type="SAM" id="Phobius"/>
    </source>
</evidence>
<keyword evidence="1" id="KW-0812">Transmembrane</keyword>
<dbReference type="Proteomes" id="UP000198769">
    <property type="component" value="Unassembled WGS sequence"/>
</dbReference>
<evidence type="ECO:0000256" key="2">
    <source>
        <dbReference type="SAM" id="SignalP"/>
    </source>
</evidence>
<feature type="chain" id="PRO_5011584170" evidence="2">
    <location>
        <begin position="26"/>
        <end position="232"/>
    </location>
</feature>